<evidence type="ECO:0000256" key="5">
    <source>
        <dbReference type="ARBA" id="ARBA00022723"/>
    </source>
</evidence>
<gene>
    <name evidence="12" type="ORF">A2903_01195</name>
</gene>
<protein>
    <recommendedName>
        <fullName evidence="11">HD/PDEase domain-containing protein</fullName>
    </recommendedName>
</protein>
<dbReference type="Pfam" id="PF12627">
    <property type="entry name" value="PolyA_pol_RNAbd"/>
    <property type="match status" value="1"/>
</dbReference>
<keyword evidence="5" id="KW-0479">Metal-binding</keyword>
<keyword evidence="8 9" id="KW-0694">RNA-binding</keyword>
<dbReference type="STRING" id="1801764.A2903_01195"/>
<keyword evidence="2 9" id="KW-0808">Transferase</keyword>
<feature type="region of interest" description="Disordered" evidence="10">
    <location>
        <begin position="550"/>
        <end position="573"/>
    </location>
</feature>
<comment type="similarity">
    <text evidence="9">Belongs to the tRNA nucleotidyltransferase/poly(A) polymerase family.</text>
</comment>
<dbReference type="InterPro" id="IPR003607">
    <property type="entry name" value="HD/PDEase_dom"/>
</dbReference>
<dbReference type="PANTHER" id="PTHR46173">
    <property type="entry name" value="CCA TRNA NUCLEOTIDYLTRANSFERASE 1, MITOCHONDRIAL"/>
    <property type="match status" value="1"/>
</dbReference>
<accession>A0A1F6WN71</accession>
<evidence type="ECO:0000259" key="11">
    <source>
        <dbReference type="SMART" id="SM00471"/>
    </source>
</evidence>
<dbReference type="GO" id="GO:0000049">
    <property type="term" value="F:tRNA binding"/>
    <property type="evidence" value="ECO:0007669"/>
    <property type="project" value="TreeGrafter"/>
</dbReference>
<dbReference type="AlphaFoldDB" id="A0A1F6WN71"/>
<evidence type="ECO:0000256" key="6">
    <source>
        <dbReference type="ARBA" id="ARBA00022741"/>
    </source>
</evidence>
<dbReference type="CDD" id="cd05398">
    <property type="entry name" value="NT_ClassII-CCAase"/>
    <property type="match status" value="1"/>
</dbReference>
<dbReference type="SUPFAM" id="SSF81301">
    <property type="entry name" value="Nucleotidyltransferase"/>
    <property type="match status" value="1"/>
</dbReference>
<comment type="cofactor">
    <cofactor evidence="1">
        <name>Mg(2+)</name>
        <dbReference type="ChEBI" id="CHEBI:18420"/>
    </cofactor>
</comment>
<evidence type="ECO:0000256" key="7">
    <source>
        <dbReference type="ARBA" id="ARBA00022842"/>
    </source>
</evidence>
<dbReference type="EMBL" id="MFUO01000029">
    <property type="protein sequence ID" value="OGI83362.1"/>
    <property type="molecule type" value="Genomic_DNA"/>
</dbReference>
<dbReference type="InterPro" id="IPR006675">
    <property type="entry name" value="HDIG_dom"/>
</dbReference>
<evidence type="ECO:0000313" key="12">
    <source>
        <dbReference type="EMBL" id="OGI83362.1"/>
    </source>
</evidence>
<comment type="caution">
    <text evidence="12">The sequence shown here is derived from an EMBL/GenBank/DDBJ whole genome shotgun (WGS) entry which is preliminary data.</text>
</comment>
<name>A0A1F6WN71_9BACT</name>
<sequence>MSDQNLMKHLINKNLISEFVKHVVETLENKNFEVFLVGGCVRDLILGREVKDWDLTTNAKPEEIIESFPKTVYENKFGTVLVINEVPPPNLPLVKGEEKQKAEKVSFAHNLETRTYKLEPSSVEITPYRIEGKYTDNRHPDEVKFSENIEDDLKRRDFTVNAIAYSISSDKLIDLYDGQDDLKNKTIKAVGDAKERFNEDALRMMRAIRFSTQLGFVIESTTMTAIAEDAYLLKNISEERIRDEFVKIIESNNPAQGIGMLQKLGLLKYFIPELEDGIGCHQGGAHKYDVFEHLLGALEHAANKGFSTEIRLSALFHDIGKPATKRVPPPNLPLVKGEEKEIKGSVDSKKISGPRVGSPDAEIIFKSTAPDAKNLQPDKKPTFYGHEVVGARMAKKIMERLKFPKDTIEFVTNMVRRHMFFSDTEQITLSAVRRVIQNVGPEHIWELMQIRECDRVGMAKKEAPYRLRKYHAMIEQCLRDPISVSQLVVDGNILMNDLSIKAGPRMGYILNALLEEVLEDPEKNTREYLDKKVAELNTLSDTDLKSLGEKAKTTKDELESQEITKLNKKHGVS</sequence>
<evidence type="ECO:0000256" key="4">
    <source>
        <dbReference type="ARBA" id="ARBA00022695"/>
    </source>
</evidence>
<evidence type="ECO:0000256" key="1">
    <source>
        <dbReference type="ARBA" id="ARBA00001946"/>
    </source>
</evidence>
<dbReference type="InterPro" id="IPR032810">
    <property type="entry name" value="CCA-adding_enz_C"/>
</dbReference>
<dbReference type="InterPro" id="IPR043519">
    <property type="entry name" value="NT_sf"/>
</dbReference>
<dbReference type="PANTHER" id="PTHR46173:SF1">
    <property type="entry name" value="CCA TRNA NUCLEOTIDYLTRANSFERASE 1, MITOCHONDRIAL"/>
    <property type="match status" value="1"/>
</dbReference>
<dbReference type="Gene3D" id="1.10.246.80">
    <property type="match status" value="1"/>
</dbReference>
<keyword evidence="4" id="KW-0548">Nucleotidyltransferase</keyword>
<evidence type="ECO:0000313" key="13">
    <source>
        <dbReference type="Proteomes" id="UP000178184"/>
    </source>
</evidence>
<keyword evidence="3" id="KW-0819">tRNA processing</keyword>
<evidence type="ECO:0000256" key="8">
    <source>
        <dbReference type="ARBA" id="ARBA00022884"/>
    </source>
</evidence>
<keyword evidence="6" id="KW-0547">Nucleotide-binding</keyword>
<evidence type="ECO:0000256" key="9">
    <source>
        <dbReference type="RuleBase" id="RU003953"/>
    </source>
</evidence>
<evidence type="ECO:0000256" key="3">
    <source>
        <dbReference type="ARBA" id="ARBA00022694"/>
    </source>
</evidence>
<reference evidence="12 13" key="1">
    <citation type="journal article" date="2016" name="Nat. Commun.">
        <title>Thousands of microbial genomes shed light on interconnected biogeochemical processes in an aquifer system.</title>
        <authorList>
            <person name="Anantharaman K."/>
            <person name="Brown C.T."/>
            <person name="Hug L.A."/>
            <person name="Sharon I."/>
            <person name="Castelle C.J."/>
            <person name="Probst A.J."/>
            <person name="Thomas B.C."/>
            <person name="Singh A."/>
            <person name="Wilkins M.J."/>
            <person name="Karaoz U."/>
            <person name="Brodie E.L."/>
            <person name="Williams K.H."/>
            <person name="Hubbard S.S."/>
            <person name="Banfield J.F."/>
        </authorList>
    </citation>
    <scope>NUCLEOTIDE SEQUENCE [LARGE SCALE GENOMIC DNA]</scope>
</reference>
<dbReference type="SUPFAM" id="SSF81891">
    <property type="entry name" value="Poly A polymerase C-terminal region-like"/>
    <property type="match status" value="1"/>
</dbReference>
<dbReference type="Pfam" id="PF13735">
    <property type="entry name" value="tRNA_NucTran2_2"/>
    <property type="match status" value="1"/>
</dbReference>
<dbReference type="GO" id="GO:0016779">
    <property type="term" value="F:nucleotidyltransferase activity"/>
    <property type="evidence" value="ECO:0007669"/>
    <property type="project" value="UniProtKB-KW"/>
</dbReference>
<organism evidence="12 13">
    <name type="scientific">Candidatus Nomurabacteria bacterium RIFCSPLOWO2_01_FULL_33_17</name>
    <dbReference type="NCBI Taxonomy" id="1801764"/>
    <lineage>
        <taxon>Bacteria</taxon>
        <taxon>Candidatus Nomuraibacteriota</taxon>
    </lineage>
</organism>
<dbReference type="SMART" id="SM00471">
    <property type="entry name" value="HDc"/>
    <property type="match status" value="1"/>
</dbReference>
<dbReference type="GO" id="GO:0000166">
    <property type="term" value="F:nucleotide binding"/>
    <property type="evidence" value="ECO:0007669"/>
    <property type="project" value="UniProtKB-KW"/>
</dbReference>
<evidence type="ECO:0000256" key="2">
    <source>
        <dbReference type="ARBA" id="ARBA00022679"/>
    </source>
</evidence>
<dbReference type="GO" id="GO:0008033">
    <property type="term" value="P:tRNA processing"/>
    <property type="evidence" value="ECO:0007669"/>
    <property type="project" value="UniProtKB-KW"/>
</dbReference>
<dbReference type="NCBIfam" id="TIGR00277">
    <property type="entry name" value="HDIG"/>
    <property type="match status" value="1"/>
</dbReference>
<dbReference type="GO" id="GO:0046872">
    <property type="term" value="F:metal ion binding"/>
    <property type="evidence" value="ECO:0007669"/>
    <property type="project" value="UniProtKB-KW"/>
</dbReference>
<proteinExistence type="inferred from homology"/>
<dbReference type="Gene3D" id="3.30.460.10">
    <property type="entry name" value="Beta Polymerase, domain 2"/>
    <property type="match status" value="1"/>
</dbReference>
<feature type="domain" description="HD/PDEase" evidence="11">
    <location>
        <begin position="286"/>
        <end position="468"/>
    </location>
</feature>
<dbReference type="Pfam" id="PF01743">
    <property type="entry name" value="PolyA_pol"/>
    <property type="match status" value="2"/>
</dbReference>
<dbReference type="Gene3D" id="1.10.3090.10">
    <property type="entry name" value="cca-adding enzyme, domain 2"/>
    <property type="match status" value="2"/>
</dbReference>
<keyword evidence="7" id="KW-0460">Magnesium</keyword>
<dbReference type="Proteomes" id="UP000178184">
    <property type="component" value="Unassembled WGS sequence"/>
</dbReference>
<evidence type="ECO:0000256" key="10">
    <source>
        <dbReference type="SAM" id="MobiDB-lite"/>
    </source>
</evidence>
<dbReference type="InterPro" id="IPR050264">
    <property type="entry name" value="Bact_CCA-adding_enz_type3_sf"/>
</dbReference>
<dbReference type="InterPro" id="IPR002646">
    <property type="entry name" value="PolA_pol_head_dom"/>
</dbReference>
<dbReference type="InterPro" id="IPR032828">
    <property type="entry name" value="PolyA_RNA-bd"/>
</dbReference>